<dbReference type="GO" id="GO:0005634">
    <property type="term" value="C:nucleus"/>
    <property type="evidence" value="ECO:0007669"/>
    <property type="project" value="UniProtKB-SubCell"/>
</dbReference>
<dbReference type="OMA" id="RGMMSNK"/>
<accession>A0A0L0HMR6</accession>
<dbReference type="InterPro" id="IPR038491">
    <property type="entry name" value="Velvet_dom_sf"/>
</dbReference>
<name>A0A0L0HMR6_SPIPD</name>
<evidence type="ECO:0000313" key="7">
    <source>
        <dbReference type="EMBL" id="KND02721.1"/>
    </source>
</evidence>
<dbReference type="PROSITE" id="PS51821">
    <property type="entry name" value="VELVET"/>
    <property type="match status" value="1"/>
</dbReference>
<dbReference type="Proteomes" id="UP000053201">
    <property type="component" value="Unassembled WGS sequence"/>
</dbReference>
<dbReference type="VEuPathDB" id="FungiDB:SPPG_01804"/>
<evidence type="ECO:0000256" key="5">
    <source>
        <dbReference type="SAM" id="MobiDB-lite"/>
    </source>
</evidence>
<dbReference type="PANTHER" id="PTHR33572:SF3">
    <property type="entry name" value="VELVET COMPLEX SUBUNIT B"/>
    <property type="match status" value="1"/>
</dbReference>
<feature type="compositionally biased region" description="Polar residues" evidence="5">
    <location>
        <begin position="1"/>
        <end position="15"/>
    </location>
</feature>
<dbReference type="AlphaFoldDB" id="A0A0L0HMR6"/>
<feature type="domain" description="Velvet" evidence="6">
    <location>
        <begin position="74"/>
        <end position="276"/>
    </location>
</feature>
<feature type="region of interest" description="Disordered" evidence="5">
    <location>
        <begin position="1"/>
        <end position="71"/>
    </location>
</feature>
<keyword evidence="2" id="KW-0805">Transcription regulation</keyword>
<comment type="subcellular location">
    <subcellularLocation>
        <location evidence="1">Nucleus</location>
    </subcellularLocation>
</comment>
<dbReference type="Pfam" id="PF11754">
    <property type="entry name" value="Velvet"/>
    <property type="match status" value="2"/>
</dbReference>
<dbReference type="OrthoDB" id="5599552at2759"/>
<evidence type="ECO:0000256" key="1">
    <source>
        <dbReference type="ARBA" id="ARBA00004123"/>
    </source>
</evidence>
<sequence length="288" mass="31394">MSSASNLQSNKSHSQSGRRHPLSIDSVVDGPHQRDPGPRNSDAYGRGPLSSDRAASNPPQSQQNPASDAPSTASMVCSYQLRILQHPVRARCCGFGNKDRRAVDPPPVVELVRLDAAGKEIDSCEEAPFLVCHASLWNPEGTEDRSLVENVYAQGGGNDAADASVHAVVGSQVAIAQSLKDVDDKRKMMFLYPDLSVRLPGRYSFRFQLVDVSLGRPAEGNLKQMVGRDAVEGKPVLAVVQSLPFESYRPKQFPGMLKSTELSRRLAEQGIVEIRARNRSPPPQRDES</sequence>
<dbReference type="RefSeq" id="XP_016610760.1">
    <property type="nucleotide sequence ID" value="XM_016750117.1"/>
</dbReference>
<gene>
    <name evidence="7" type="ORF">SPPG_01804</name>
</gene>
<proteinExistence type="predicted"/>
<dbReference type="InParanoid" id="A0A0L0HMR6"/>
<evidence type="ECO:0000256" key="3">
    <source>
        <dbReference type="ARBA" id="ARBA00023163"/>
    </source>
</evidence>
<keyword evidence="3" id="KW-0804">Transcription</keyword>
<dbReference type="PANTHER" id="PTHR33572">
    <property type="entry name" value="SPORE DEVELOPMENT REGULATOR VOSA"/>
    <property type="match status" value="1"/>
</dbReference>
<evidence type="ECO:0000313" key="8">
    <source>
        <dbReference type="Proteomes" id="UP000053201"/>
    </source>
</evidence>
<dbReference type="GeneID" id="27685441"/>
<organism evidence="7 8">
    <name type="scientific">Spizellomyces punctatus (strain DAOM BR117)</name>
    <dbReference type="NCBI Taxonomy" id="645134"/>
    <lineage>
        <taxon>Eukaryota</taxon>
        <taxon>Fungi</taxon>
        <taxon>Fungi incertae sedis</taxon>
        <taxon>Chytridiomycota</taxon>
        <taxon>Chytridiomycota incertae sedis</taxon>
        <taxon>Chytridiomycetes</taxon>
        <taxon>Spizellomycetales</taxon>
        <taxon>Spizellomycetaceae</taxon>
        <taxon>Spizellomyces</taxon>
    </lineage>
</organism>
<evidence type="ECO:0000256" key="4">
    <source>
        <dbReference type="ARBA" id="ARBA00023242"/>
    </source>
</evidence>
<dbReference type="InterPro" id="IPR021740">
    <property type="entry name" value="Velvet"/>
</dbReference>
<dbReference type="Gene3D" id="2.60.40.3960">
    <property type="entry name" value="Velvet domain"/>
    <property type="match status" value="1"/>
</dbReference>
<reference evidence="7 8" key="1">
    <citation type="submission" date="2009-08" db="EMBL/GenBank/DDBJ databases">
        <title>The Genome Sequence of Spizellomyces punctatus strain DAOM BR117.</title>
        <authorList>
            <consortium name="The Broad Institute Genome Sequencing Platform"/>
            <person name="Russ C."/>
            <person name="Cuomo C."/>
            <person name="Shea T."/>
            <person name="Young S.K."/>
            <person name="Zeng Q."/>
            <person name="Koehrsen M."/>
            <person name="Haas B."/>
            <person name="Borodovsky M."/>
            <person name="Guigo R."/>
            <person name="Alvarado L."/>
            <person name="Berlin A."/>
            <person name="Bochicchio J."/>
            <person name="Borenstein D."/>
            <person name="Chapman S."/>
            <person name="Chen Z."/>
            <person name="Engels R."/>
            <person name="Freedman E."/>
            <person name="Gellesch M."/>
            <person name="Goldberg J."/>
            <person name="Griggs A."/>
            <person name="Gujja S."/>
            <person name="Heiman D."/>
            <person name="Hepburn T."/>
            <person name="Howarth C."/>
            <person name="Jen D."/>
            <person name="Larson L."/>
            <person name="Lewis B."/>
            <person name="Mehta T."/>
            <person name="Park D."/>
            <person name="Pearson M."/>
            <person name="Roberts A."/>
            <person name="Saif S."/>
            <person name="Shenoy N."/>
            <person name="Sisk P."/>
            <person name="Stolte C."/>
            <person name="Sykes S."/>
            <person name="Thomson T."/>
            <person name="Walk T."/>
            <person name="White J."/>
            <person name="Yandava C."/>
            <person name="Burger G."/>
            <person name="Gray M.W."/>
            <person name="Holland P.W.H."/>
            <person name="King N."/>
            <person name="Lang F.B.F."/>
            <person name="Roger A.J."/>
            <person name="Ruiz-Trillo I."/>
            <person name="Lander E."/>
            <person name="Nusbaum C."/>
        </authorList>
    </citation>
    <scope>NUCLEOTIDE SEQUENCE [LARGE SCALE GENOMIC DNA]</scope>
    <source>
        <strain evidence="7 8">DAOM BR117</strain>
    </source>
</reference>
<keyword evidence="8" id="KW-1185">Reference proteome</keyword>
<evidence type="ECO:0000256" key="2">
    <source>
        <dbReference type="ARBA" id="ARBA00023015"/>
    </source>
</evidence>
<dbReference type="EMBL" id="KQ257452">
    <property type="protein sequence ID" value="KND02721.1"/>
    <property type="molecule type" value="Genomic_DNA"/>
</dbReference>
<protein>
    <recommendedName>
        <fullName evidence="6">Velvet domain-containing protein</fullName>
    </recommendedName>
</protein>
<feature type="compositionally biased region" description="Polar residues" evidence="5">
    <location>
        <begin position="53"/>
        <end position="71"/>
    </location>
</feature>
<keyword evidence="4" id="KW-0539">Nucleus</keyword>
<dbReference type="InterPro" id="IPR037525">
    <property type="entry name" value="Velvet_dom"/>
</dbReference>
<evidence type="ECO:0000259" key="6">
    <source>
        <dbReference type="PROSITE" id="PS51821"/>
    </source>
</evidence>
<dbReference type="STRING" id="645134.A0A0L0HMR6"/>